<dbReference type="CDD" id="cd05930">
    <property type="entry name" value="A_NRPS"/>
    <property type="match status" value="1"/>
</dbReference>
<dbReference type="PROSITE" id="PS00012">
    <property type="entry name" value="PHOSPHOPANTETHEINE"/>
    <property type="match status" value="1"/>
</dbReference>
<dbReference type="Gene3D" id="3.40.50.1820">
    <property type="entry name" value="alpha/beta hydrolase"/>
    <property type="match status" value="1"/>
</dbReference>
<evidence type="ECO:0000256" key="1">
    <source>
        <dbReference type="ARBA" id="ARBA00001957"/>
    </source>
</evidence>
<dbReference type="InterPro" id="IPR020845">
    <property type="entry name" value="AMP-binding_CS"/>
</dbReference>
<dbReference type="InterPro" id="IPR023213">
    <property type="entry name" value="CAT-like_dom_sf"/>
</dbReference>
<dbReference type="GO" id="GO:0031177">
    <property type="term" value="F:phosphopantetheine binding"/>
    <property type="evidence" value="ECO:0007669"/>
    <property type="project" value="InterPro"/>
</dbReference>
<dbReference type="GO" id="GO:0005737">
    <property type="term" value="C:cytoplasm"/>
    <property type="evidence" value="ECO:0007669"/>
    <property type="project" value="TreeGrafter"/>
</dbReference>
<dbReference type="NCBIfam" id="TIGR01733">
    <property type="entry name" value="AA-adenyl-dom"/>
    <property type="match status" value="1"/>
</dbReference>
<keyword evidence="2" id="KW-0596">Phosphopantetheine</keyword>
<dbReference type="InterPro" id="IPR036736">
    <property type="entry name" value="ACP-like_sf"/>
</dbReference>
<dbReference type="SUPFAM" id="SSF47336">
    <property type="entry name" value="ACP-like"/>
    <property type="match status" value="1"/>
</dbReference>
<dbReference type="GO" id="GO:0044550">
    <property type="term" value="P:secondary metabolite biosynthetic process"/>
    <property type="evidence" value="ECO:0007669"/>
    <property type="project" value="TreeGrafter"/>
</dbReference>
<dbReference type="Gene3D" id="3.30.300.30">
    <property type="match status" value="1"/>
</dbReference>
<dbReference type="Pfam" id="PF13193">
    <property type="entry name" value="AMP-binding_C"/>
    <property type="match status" value="1"/>
</dbReference>
<dbReference type="RefSeq" id="WP_184871795.1">
    <property type="nucleotide sequence ID" value="NZ_JACHEF010000001.1"/>
</dbReference>
<dbReference type="SUPFAM" id="SSF56801">
    <property type="entry name" value="Acetyl-CoA synthetase-like"/>
    <property type="match status" value="1"/>
</dbReference>
<dbReference type="InterPro" id="IPR020806">
    <property type="entry name" value="PKS_PP-bd"/>
</dbReference>
<dbReference type="EMBL" id="JACHEF010000001">
    <property type="protein sequence ID" value="MBB6408779.1"/>
    <property type="molecule type" value="Genomic_DNA"/>
</dbReference>
<keyword evidence="3" id="KW-0597">Phosphoprotein</keyword>
<gene>
    <name evidence="5" type="ORF">HNQ71_001423</name>
</gene>
<dbReference type="CDD" id="cd19543">
    <property type="entry name" value="DCL_NRPS"/>
    <property type="match status" value="1"/>
</dbReference>
<dbReference type="GO" id="GO:0003824">
    <property type="term" value="F:catalytic activity"/>
    <property type="evidence" value="ECO:0007669"/>
    <property type="project" value="InterPro"/>
</dbReference>
<dbReference type="InterPro" id="IPR010071">
    <property type="entry name" value="AA_adenyl_dom"/>
</dbReference>
<evidence type="ECO:0000256" key="3">
    <source>
        <dbReference type="ARBA" id="ARBA00022553"/>
    </source>
</evidence>
<dbReference type="PROSITE" id="PS00455">
    <property type="entry name" value="AMP_BINDING"/>
    <property type="match status" value="1"/>
</dbReference>
<dbReference type="Proteomes" id="UP000556329">
    <property type="component" value="Unassembled WGS sequence"/>
</dbReference>
<keyword evidence="6" id="KW-1185">Reference proteome</keyword>
<evidence type="ECO:0000259" key="4">
    <source>
        <dbReference type="PROSITE" id="PS50075"/>
    </source>
</evidence>
<dbReference type="SUPFAM" id="SSF52777">
    <property type="entry name" value="CoA-dependent acyltransferases"/>
    <property type="match status" value="2"/>
</dbReference>
<sequence>MNTNSVDVEDFWPLAPLQAAMLVASLRAPESGVFVQQEVMSLPEPVDARTFQTAWHDLVRRTPALRTSFHWQDLEQPVQVVHRHVALAFEELDWRNLDAAAFEAQLARYLGDSRRAGFVLDRPPLMRLALIRGRAGQVRFVWQFHHILLDGWSAQLLATEMIEHYRAQVRNIPYQPPVRRSLRHYIDWLATRDLEAAREYWADVLHGYDEPVEIGLPRPFGRATLADADTEVSGNLDAEESERLRAFARQHGLTLNTVLQGAWALLLGHYTDRDDVVFGAVVSGRPPEVPGIEQMIGLFINAVPVRVRVDPQAALVPWLKDLQSAQARGSAFHHLDSAALRRCCEIAPDRPLFDTLVVFENFPQAAAKLESATGSLDLARANVPLSLLAVPGDRLHLKLRFDRSRFHGDDMGALIEHLLNLLRGIYAAPFATLATFSPLSDAERRRLIEDPNVGDADACVDLDPLELLRGLARDKAAAPAFIADDRVLDFDTLERASSRLARRLRNLGVDRGVPVAVSAPRSLEQVVAFYAVLKAHGVYLPLDPAYPRHRLEQMVADAKPAVLLVTGPTPPDGPATVIDIGDILDPCSDDAANDERVRWRCDDPAYIVFTSGSTGRPKGVLVQWGQVSNRLVWMWQAYPFGANEMACQRTAINFVDSLWELLGATLRGVPTTIVSERVATDASALIRLLASRGVTRLWLVPSLLKAMLEAQPDLGRHLPRLLFWVCTGEPLPADLYHHFRRHHAKATLYNLYGTSEIWDATWFDPDQEPPVLAAVPIGRPITGVRAYVLDSKLRPVPLEVAGELYIGGAGVALGYLGPTDLTRERFVADPFAGSKTARMYRTGDLARVQRDGLIVCLGRRDQQIKLRGFRIEPAEIEAVLRQAPEVSDAMVVLREDRLVAYVAAPASSFDVRRLSAWLRERLPHAFLPAVIVRFDALPLTPNGKRDRLALPPPGELPDAGDADPVLPFENEVQACFAQVLQLDVVTLDADFFLDLGGHSLAALRVSSRLSRQLGTDVPAGVVFDHPSVRQLARWIAERQAAIPEASDDELLELLTSLPAAEREALLASREPAESRGAP</sequence>
<proteinExistence type="predicted"/>
<evidence type="ECO:0000313" key="6">
    <source>
        <dbReference type="Proteomes" id="UP000556329"/>
    </source>
</evidence>
<dbReference type="GO" id="GO:0043041">
    <property type="term" value="P:amino acid activation for nonribosomal peptide biosynthetic process"/>
    <property type="evidence" value="ECO:0007669"/>
    <property type="project" value="TreeGrafter"/>
</dbReference>
<dbReference type="InterPro" id="IPR001242">
    <property type="entry name" value="Condensation_dom"/>
</dbReference>
<protein>
    <submittedName>
        <fullName evidence="5">Amino acid adenylation domain-containing protein</fullName>
    </submittedName>
</protein>
<dbReference type="PANTHER" id="PTHR45527:SF1">
    <property type="entry name" value="FATTY ACID SYNTHASE"/>
    <property type="match status" value="1"/>
</dbReference>
<dbReference type="InterPro" id="IPR000873">
    <property type="entry name" value="AMP-dep_synth/lig_dom"/>
</dbReference>
<dbReference type="Pfam" id="PF00668">
    <property type="entry name" value="Condensation"/>
    <property type="match status" value="1"/>
</dbReference>
<dbReference type="InterPro" id="IPR009081">
    <property type="entry name" value="PP-bd_ACP"/>
</dbReference>
<dbReference type="InterPro" id="IPR029058">
    <property type="entry name" value="AB_hydrolase_fold"/>
</dbReference>
<feature type="domain" description="Carrier" evidence="4">
    <location>
        <begin position="963"/>
        <end position="1039"/>
    </location>
</feature>
<dbReference type="Gene3D" id="3.30.559.10">
    <property type="entry name" value="Chloramphenicol acetyltransferase-like domain"/>
    <property type="match status" value="1"/>
</dbReference>
<comment type="caution">
    <text evidence="5">The sequence shown here is derived from an EMBL/GenBank/DDBJ whole genome shotgun (WGS) entry which is preliminary data.</text>
</comment>
<dbReference type="SMART" id="SM00823">
    <property type="entry name" value="PKS_PP"/>
    <property type="match status" value="1"/>
</dbReference>
<dbReference type="Pfam" id="PF00501">
    <property type="entry name" value="AMP-binding"/>
    <property type="match status" value="1"/>
</dbReference>
<dbReference type="InterPro" id="IPR006162">
    <property type="entry name" value="Ppantetheine_attach_site"/>
</dbReference>
<reference evidence="5 6" key="1">
    <citation type="submission" date="2020-08" db="EMBL/GenBank/DDBJ databases">
        <title>Genomic Encyclopedia of Type Strains, Phase IV (KMG-IV): sequencing the most valuable type-strain genomes for metagenomic binning, comparative biology and taxonomic classification.</title>
        <authorList>
            <person name="Goeker M."/>
        </authorList>
    </citation>
    <scope>NUCLEOTIDE SEQUENCE [LARGE SCALE GENOMIC DNA]</scope>
    <source>
        <strain evidence="5 6">DSM 100039</strain>
    </source>
</reference>
<dbReference type="SMART" id="SM01294">
    <property type="entry name" value="PKS_PP_betabranch"/>
    <property type="match status" value="1"/>
</dbReference>
<dbReference type="PROSITE" id="PS50075">
    <property type="entry name" value="CARRIER"/>
    <property type="match status" value="1"/>
</dbReference>
<evidence type="ECO:0000313" key="5">
    <source>
        <dbReference type="EMBL" id="MBB6408779.1"/>
    </source>
</evidence>
<dbReference type="InterPro" id="IPR045851">
    <property type="entry name" value="AMP-bd_C_sf"/>
</dbReference>
<comment type="cofactor">
    <cofactor evidence="1">
        <name>pantetheine 4'-phosphate</name>
        <dbReference type="ChEBI" id="CHEBI:47942"/>
    </cofactor>
</comment>
<dbReference type="Pfam" id="PF00550">
    <property type="entry name" value="PP-binding"/>
    <property type="match status" value="1"/>
</dbReference>
<organism evidence="5 6">
    <name type="scientific">Mesorhizobium sangaii</name>
    <dbReference type="NCBI Taxonomy" id="505389"/>
    <lineage>
        <taxon>Bacteria</taxon>
        <taxon>Pseudomonadati</taxon>
        <taxon>Pseudomonadota</taxon>
        <taxon>Alphaproteobacteria</taxon>
        <taxon>Hyphomicrobiales</taxon>
        <taxon>Phyllobacteriaceae</taxon>
        <taxon>Mesorhizobium</taxon>
    </lineage>
</organism>
<dbReference type="InterPro" id="IPR025110">
    <property type="entry name" value="AMP-bd_C"/>
</dbReference>
<name>A0A841PFR2_9HYPH</name>
<dbReference type="PANTHER" id="PTHR45527">
    <property type="entry name" value="NONRIBOSOMAL PEPTIDE SYNTHETASE"/>
    <property type="match status" value="1"/>
</dbReference>
<dbReference type="AlphaFoldDB" id="A0A841PFR2"/>
<dbReference type="Gene3D" id="3.30.559.30">
    <property type="entry name" value="Nonribosomal peptide synthetase, condensation domain"/>
    <property type="match status" value="1"/>
</dbReference>
<evidence type="ECO:0000256" key="2">
    <source>
        <dbReference type="ARBA" id="ARBA00022450"/>
    </source>
</evidence>
<accession>A0A841PFR2</accession>
<dbReference type="Gene3D" id="3.40.50.980">
    <property type="match status" value="2"/>
</dbReference>
<dbReference type="Gene3D" id="2.30.38.10">
    <property type="entry name" value="Luciferase, Domain 3"/>
    <property type="match status" value="1"/>
</dbReference>